<comment type="caution">
    <text evidence="2">The sequence shown here is derived from an EMBL/GenBank/DDBJ whole genome shotgun (WGS) entry which is preliminary data.</text>
</comment>
<gene>
    <name evidence="2" type="ORF">AVEN_62221_1</name>
</gene>
<organism evidence="2 3">
    <name type="scientific">Araneus ventricosus</name>
    <name type="common">Orbweaver spider</name>
    <name type="synonym">Epeira ventricosa</name>
    <dbReference type="NCBI Taxonomy" id="182803"/>
    <lineage>
        <taxon>Eukaryota</taxon>
        <taxon>Metazoa</taxon>
        <taxon>Ecdysozoa</taxon>
        <taxon>Arthropoda</taxon>
        <taxon>Chelicerata</taxon>
        <taxon>Arachnida</taxon>
        <taxon>Araneae</taxon>
        <taxon>Araneomorphae</taxon>
        <taxon>Entelegynae</taxon>
        <taxon>Araneoidea</taxon>
        <taxon>Araneidae</taxon>
        <taxon>Araneus</taxon>
    </lineage>
</organism>
<keyword evidence="1" id="KW-1133">Transmembrane helix</keyword>
<reference evidence="2 3" key="1">
    <citation type="journal article" date="2019" name="Sci. Rep.">
        <title>Orb-weaving spider Araneus ventricosus genome elucidates the spidroin gene catalogue.</title>
        <authorList>
            <person name="Kono N."/>
            <person name="Nakamura H."/>
            <person name="Ohtoshi R."/>
            <person name="Moran D.A.P."/>
            <person name="Shinohara A."/>
            <person name="Yoshida Y."/>
            <person name="Fujiwara M."/>
            <person name="Mori M."/>
            <person name="Tomita M."/>
            <person name="Arakawa K."/>
        </authorList>
    </citation>
    <scope>NUCLEOTIDE SEQUENCE [LARGE SCALE GENOMIC DNA]</scope>
</reference>
<dbReference type="EMBL" id="BGPR01011438">
    <property type="protein sequence ID" value="GBN51344.1"/>
    <property type="molecule type" value="Genomic_DNA"/>
</dbReference>
<proteinExistence type="predicted"/>
<feature type="transmembrane region" description="Helical" evidence="1">
    <location>
        <begin position="50"/>
        <end position="75"/>
    </location>
</feature>
<keyword evidence="1" id="KW-0812">Transmembrane</keyword>
<dbReference type="AlphaFoldDB" id="A0A4Y2PJ41"/>
<accession>A0A4Y2PJ41</accession>
<evidence type="ECO:0000256" key="1">
    <source>
        <dbReference type="SAM" id="Phobius"/>
    </source>
</evidence>
<dbReference type="Proteomes" id="UP000499080">
    <property type="component" value="Unassembled WGS sequence"/>
</dbReference>
<dbReference type="PANTHER" id="PTHR46114:SF1">
    <property type="entry name" value="ZAD DOMAIN-CONTAINING PROTEIN"/>
    <property type="match status" value="1"/>
</dbReference>
<evidence type="ECO:0000313" key="2">
    <source>
        <dbReference type="EMBL" id="GBN51344.1"/>
    </source>
</evidence>
<keyword evidence="1" id="KW-0472">Membrane</keyword>
<dbReference type="PANTHER" id="PTHR46114">
    <property type="entry name" value="APPLE DOMAIN-CONTAINING PROTEIN"/>
    <property type="match status" value="1"/>
</dbReference>
<dbReference type="OrthoDB" id="6436519at2759"/>
<name>A0A4Y2PJ41_ARAVE</name>
<keyword evidence="3" id="KW-1185">Reference proteome</keyword>
<evidence type="ECO:0000313" key="3">
    <source>
        <dbReference type="Proteomes" id="UP000499080"/>
    </source>
</evidence>
<sequence length="220" mass="24725">MSLKIHFVHSHLEFYRENLGSVRDEHGERFHQYISNMGARYQDDDDSGTFIAVLGVVIGTISVLILLGVVILLTIKLHSKRRASKGREYRGHESKTDAHLTKECKEPCVASSQGPDIIPEKSYFQERSDSLPKVIEVEQGVNPSLSTSDPSNRKYREFQSVSYPDDPTLITVFVLHLPETGLVSIGQFVAVFDLSSFQNLPTPSVLFFYFGSFGLPPFRS</sequence>
<protein>
    <submittedName>
        <fullName evidence="2">Uncharacterized protein</fullName>
    </submittedName>
</protein>